<dbReference type="RefSeq" id="XP_007515092.1">
    <property type="nucleotide sequence ID" value="XM_007515030.1"/>
</dbReference>
<feature type="region of interest" description="Disordered" evidence="1">
    <location>
        <begin position="105"/>
        <end position="135"/>
    </location>
</feature>
<accession>K8E8P7</accession>
<evidence type="ECO:0000313" key="2">
    <source>
        <dbReference type="EMBL" id="CCO13971.1"/>
    </source>
</evidence>
<organism evidence="2 3">
    <name type="scientific">Bathycoccus prasinos</name>
    <dbReference type="NCBI Taxonomy" id="41875"/>
    <lineage>
        <taxon>Eukaryota</taxon>
        <taxon>Viridiplantae</taxon>
        <taxon>Chlorophyta</taxon>
        <taxon>Mamiellophyceae</taxon>
        <taxon>Mamiellales</taxon>
        <taxon>Bathycoccaceae</taxon>
        <taxon>Bathycoccus</taxon>
    </lineage>
</organism>
<sequence>MFSVAQSSNIVGTTQKVVVHKAKKVKSSSKSILRCSAQKEETEEKRSSSSLQQAAVATVLSVSMLAQPAFAASEIAQFAAGDSKAAADALLAEYTQKRAIVQQAPKTKSLAKGGKKAKKEAAAPKESGGGFSLPSFSLPSLPSPGAGKEKAAPAAKAAPAPAAAKEGGSGKLIAVCLVLFSPLVLVQVESFKTLARLAKQKAGN</sequence>
<dbReference type="AlphaFoldDB" id="K8E8P7"/>
<dbReference type="EMBL" id="FO082278">
    <property type="protein sequence ID" value="CCO13971.1"/>
    <property type="molecule type" value="Genomic_DNA"/>
</dbReference>
<protein>
    <submittedName>
        <fullName evidence="2">Uncharacterized protein</fullName>
    </submittedName>
</protein>
<evidence type="ECO:0000256" key="1">
    <source>
        <dbReference type="SAM" id="MobiDB-lite"/>
    </source>
</evidence>
<keyword evidence="3" id="KW-1185">Reference proteome</keyword>
<dbReference type="Proteomes" id="UP000198341">
    <property type="component" value="Chromosome 1"/>
</dbReference>
<dbReference type="GeneID" id="19018308"/>
<gene>
    <name evidence="2" type="ORF">Bathy01g05730</name>
</gene>
<evidence type="ECO:0000313" key="3">
    <source>
        <dbReference type="Proteomes" id="UP000198341"/>
    </source>
</evidence>
<dbReference type="KEGG" id="bpg:Bathy01g05730"/>
<name>K8E8P7_9CHLO</name>
<proteinExistence type="predicted"/>
<reference evidence="2 3" key="1">
    <citation type="submission" date="2011-10" db="EMBL/GenBank/DDBJ databases">
        <authorList>
            <person name="Genoscope - CEA"/>
        </authorList>
    </citation>
    <scope>NUCLEOTIDE SEQUENCE [LARGE SCALE GENOMIC DNA]</scope>
    <source>
        <strain evidence="2 3">RCC 1105</strain>
    </source>
</reference>